<organism evidence="8 9">
    <name type="scientific">Brettanomyces naardenensis</name>
    <name type="common">Yeast</name>
    <dbReference type="NCBI Taxonomy" id="13370"/>
    <lineage>
        <taxon>Eukaryota</taxon>
        <taxon>Fungi</taxon>
        <taxon>Dikarya</taxon>
        <taxon>Ascomycota</taxon>
        <taxon>Saccharomycotina</taxon>
        <taxon>Pichiomycetes</taxon>
        <taxon>Pichiales</taxon>
        <taxon>Pichiaceae</taxon>
        <taxon>Brettanomyces</taxon>
    </lineage>
</organism>
<keyword evidence="3" id="KW-0963">Cytoplasm</keyword>
<keyword evidence="5 6" id="KW-0206">Cytoskeleton</keyword>
<dbReference type="InterPro" id="IPR005455">
    <property type="entry name" value="PFN_euk"/>
</dbReference>
<dbReference type="InterPro" id="IPR048278">
    <property type="entry name" value="PFN"/>
</dbReference>
<keyword evidence="9" id="KW-1185">Reference proteome</keyword>
<dbReference type="GO" id="GO:0003785">
    <property type="term" value="F:actin monomer binding"/>
    <property type="evidence" value="ECO:0007669"/>
    <property type="project" value="TreeGrafter"/>
</dbReference>
<dbReference type="PANTHER" id="PTHR11604">
    <property type="entry name" value="PROFILIN"/>
    <property type="match status" value="1"/>
</dbReference>
<dbReference type="PRINTS" id="PR01640">
    <property type="entry name" value="PROFILINPLNT"/>
</dbReference>
<dbReference type="PANTHER" id="PTHR11604:SF0">
    <property type="entry name" value="PROFILIN"/>
    <property type="match status" value="1"/>
</dbReference>
<dbReference type="SUPFAM" id="SSF55770">
    <property type="entry name" value="Profilin (actin-binding protein)"/>
    <property type="match status" value="1"/>
</dbReference>
<comment type="subunit">
    <text evidence="6">Occurs in many kinds of cells as a complex with monomeric actin in a 1:1 ratio.</text>
</comment>
<reference evidence="8 9" key="1">
    <citation type="submission" date="2018-12" db="EMBL/GenBank/DDBJ databases">
        <authorList>
            <person name="Tiukova I."/>
            <person name="Dainat J."/>
        </authorList>
    </citation>
    <scope>NUCLEOTIDE SEQUENCE [LARGE SCALE GENOMIC DNA]</scope>
</reference>
<dbReference type="CDD" id="cd00148">
    <property type="entry name" value="PROF"/>
    <property type="match status" value="1"/>
</dbReference>
<name>A0A448YII0_BRENA</name>
<dbReference type="STRING" id="13370.A0A448YII0"/>
<dbReference type="InterPro" id="IPR036140">
    <property type="entry name" value="PFN_sf"/>
</dbReference>
<gene>
    <name evidence="8" type="ORF">BRENAR_LOCUS1441</name>
</gene>
<evidence type="ECO:0000256" key="4">
    <source>
        <dbReference type="ARBA" id="ARBA00023203"/>
    </source>
</evidence>
<dbReference type="PRINTS" id="PR00392">
    <property type="entry name" value="PROFILIN"/>
</dbReference>
<dbReference type="Pfam" id="PF00235">
    <property type="entry name" value="Profilin"/>
    <property type="match status" value="1"/>
</dbReference>
<comment type="similarity">
    <text evidence="2 7">Belongs to the profilin family.</text>
</comment>
<dbReference type="OrthoDB" id="421374at2759"/>
<evidence type="ECO:0000256" key="6">
    <source>
        <dbReference type="RuleBase" id="RU003908"/>
    </source>
</evidence>
<dbReference type="Gene3D" id="3.30.450.30">
    <property type="entry name" value="Dynein light chain 2a, cytoplasmic"/>
    <property type="match status" value="1"/>
</dbReference>
<proteinExistence type="inferred from homology"/>
<evidence type="ECO:0000313" key="8">
    <source>
        <dbReference type="EMBL" id="VEU20706.1"/>
    </source>
</evidence>
<evidence type="ECO:0000256" key="5">
    <source>
        <dbReference type="ARBA" id="ARBA00023212"/>
    </source>
</evidence>
<dbReference type="EMBL" id="CAACVR010000006">
    <property type="protein sequence ID" value="VEU20706.1"/>
    <property type="molecule type" value="Genomic_DNA"/>
</dbReference>
<dbReference type="InterPro" id="IPR027310">
    <property type="entry name" value="Profilin_CS"/>
</dbReference>
<evidence type="ECO:0000256" key="2">
    <source>
        <dbReference type="ARBA" id="ARBA00010058"/>
    </source>
</evidence>
<dbReference type="AlphaFoldDB" id="A0A448YII0"/>
<dbReference type="GO" id="GO:1903475">
    <property type="term" value="P:mitotic actomyosin contractile ring assembly"/>
    <property type="evidence" value="ECO:0007669"/>
    <property type="project" value="UniProtKB-ARBA"/>
</dbReference>
<keyword evidence="4 7" id="KW-0009">Actin-binding</keyword>
<evidence type="ECO:0000256" key="7">
    <source>
        <dbReference type="RuleBase" id="RU003909"/>
    </source>
</evidence>
<dbReference type="SMART" id="SM00392">
    <property type="entry name" value="PROF"/>
    <property type="match status" value="1"/>
</dbReference>
<evidence type="ECO:0000256" key="3">
    <source>
        <dbReference type="ARBA" id="ARBA00022490"/>
    </source>
</evidence>
<dbReference type="Proteomes" id="UP000290900">
    <property type="component" value="Unassembled WGS sequence"/>
</dbReference>
<comment type="subcellular location">
    <subcellularLocation>
        <location evidence="1">Cytoplasm</location>
        <location evidence="1">Cytoskeleton</location>
    </subcellularLocation>
</comment>
<dbReference type="GO" id="GO:0005938">
    <property type="term" value="C:cell cortex"/>
    <property type="evidence" value="ECO:0007669"/>
    <property type="project" value="TreeGrafter"/>
</dbReference>
<sequence>MSWNAYTDNLTATGKLDKAAIYGADGASVWATTNGFQLQPSEVQDIATGYGDASKLWSSGLHVEGQKYFCIKADDRSIYGKHEAEGVLCVKTKQAILIAHYPGGVQPGEAAKIVEQLADYLIGQGY</sequence>
<dbReference type="FunFam" id="3.30.450.30:FF:000001">
    <property type="entry name" value="Profilin"/>
    <property type="match status" value="1"/>
</dbReference>
<dbReference type="InParanoid" id="A0A448YII0"/>
<evidence type="ECO:0000256" key="1">
    <source>
        <dbReference type="ARBA" id="ARBA00004245"/>
    </source>
</evidence>
<dbReference type="PROSITE" id="PS00414">
    <property type="entry name" value="PROFILIN"/>
    <property type="match status" value="1"/>
</dbReference>
<comment type="function">
    <text evidence="6">Binds to actin and affects the structure of the cytoskeleton. At high concentrations, profilin prevents the polymerization of actin, whereas it enhances it at low concentrations.</text>
</comment>
<dbReference type="FunCoup" id="A0A448YII0">
    <property type="interactions" value="282"/>
</dbReference>
<accession>A0A448YII0</accession>
<protein>
    <recommendedName>
        <fullName evidence="7">Profilin</fullName>
    </recommendedName>
</protein>
<dbReference type="GO" id="GO:0005856">
    <property type="term" value="C:cytoskeleton"/>
    <property type="evidence" value="ECO:0007669"/>
    <property type="project" value="UniProtKB-SubCell"/>
</dbReference>
<evidence type="ECO:0000313" key="9">
    <source>
        <dbReference type="Proteomes" id="UP000290900"/>
    </source>
</evidence>